<name>S4PEE1_9NEOP</name>
<accession>S4PEE1</accession>
<dbReference type="PANTHER" id="PTHR13102:SF0">
    <property type="entry name" value="NUCLEOLAR PROTEIN 9"/>
    <property type="match status" value="1"/>
</dbReference>
<dbReference type="PROSITE" id="PS50302">
    <property type="entry name" value="PUM"/>
    <property type="match status" value="1"/>
</dbReference>
<dbReference type="Gene3D" id="1.25.10.10">
    <property type="entry name" value="Leucine-rich Repeat Variant"/>
    <property type="match status" value="1"/>
</dbReference>
<evidence type="ECO:0000256" key="2">
    <source>
        <dbReference type="PROSITE-ProRule" id="PRU00317"/>
    </source>
</evidence>
<evidence type="ECO:0000256" key="1">
    <source>
        <dbReference type="ARBA" id="ARBA00022737"/>
    </source>
</evidence>
<dbReference type="GO" id="GO:0000472">
    <property type="term" value="P:endonucleolytic cleavage to generate mature 5'-end of SSU-rRNA from (SSU-rRNA, 5.8S rRNA, LSU-rRNA)"/>
    <property type="evidence" value="ECO:0007669"/>
    <property type="project" value="TreeGrafter"/>
</dbReference>
<dbReference type="GO" id="GO:0030688">
    <property type="term" value="C:preribosome, small subunit precursor"/>
    <property type="evidence" value="ECO:0007669"/>
    <property type="project" value="TreeGrafter"/>
</dbReference>
<feature type="repeat" description="Pumilio" evidence="2">
    <location>
        <begin position="164"/>
        <end position="199"/>
    </location>
</feature>
<keyword evidence="1" id="KW-0677">Repeat</keyword>
<dbReference type="AlphaFoldDB" id="S4PEE1"/>
<protein>
    <submittedName>
        <fullName evidence="3">Pumilio domain-containing protein</fullName>
    </submittedName>
</protein>
<dbReference type="GO" id="GO:0000056">
    <property type="term" value="P:ribosomal small subunit export from nucleus"/>
    <property type="evidence" value="ECO:0007669"/>
    <property type="project" value="TreeGrafter"/>
</dbReference>
<dbReference type="EMBL" id="GAIX01004557">
    <property type="protein sequence ID" value="JAA88003.1"/>
    <property type="molecule type" value="Transcribed_RNA"/>
</dbReference>
<dbReference type="GO" id="GO:0005730">
    <property type="term" value="C:nucleolus"/>
    <property type="evidence" value="ECO:0007669"/>
    <property type="project" value="TreeGrafter"/>
</dbReference>
<dbReference type="Pfam" id="PF22493">
    <property type="entry name" value="PUF_NOP9"/>
    <property type="match status" value="1"/>
</dbReference>
<dbReference type="InterPro" id="IPR040000">
    <property type="entry name" value="NOP9"/>
</dbReference>
<dbReference type="GO" id="GO:0000447">
    <property type="term" value="P:endonucleolytic cleavage in ITS1 to separate SSU-rRNA from 5.8S rRNA and LSU-rRNA from tricistronic rRNA transcript (SSU-rRNA, 5.8S rRNA, LSU-rRNA)"/>
    <property type="evidence" value="ECO:0007669"/>
    <property type="project" value="TreeGrafter"/>
</dbReference>
<dbReference type="InterPro" id="IPR001313">
    <property type="entry name" value="Pumilio_RNA-bd_rpt"/>
</dbReference>
<dbReference type="PANTHER" id="PTHR13102">
    <property type="entry name" value="NUCLEOLAR PROTEIN 9"/>
    <property type="match status" value="1"/>
</dbReference>
<sequence>MLNFTVQRLIDNCHIKEEFEPMFDELASKYDAILACGNTGVLVAVAKACLRIKTKQMQFLQNLEKALNCTEADNQKHFAVQCLKMAPLRADVTNKEYFIHIHGSVILQTTLDFQRPAKVVSSLLELSADELLYILCDTKGCHVADSFCKGQFVGVKARDKLIWKLKGYYQKLALSQHGSRAFEQIFEVAALEQKVKIMTELSDKSNLLNSTNYGRLIATKLDVATFKTSQKKWEKSRGKIVDEE</sequence>
<dbReference type="GO" id="GO:0030686">
    <property type="term" value="C:90S preribosome"/>
    <property type="evidence" value="ECO:0007669"/>
    <property type="project" value="TreeGrafter"/>
</dbReference>
<dbReference type="InterPro" id="IPR011989">
    <property type="entry name" value="ARM-like"/>
</dbReference>
<dbReference type="InterPro" id="IPR016024">
    <property type="entry name" value="ARM-type_fold"/>
</dbReference>
<dbReference type="GO" id="GO:0000480">
    <property type="term" value="P:endonucleolytic cleavage in 5'-ETS of tricistronic rRNA transcript (SSU-rRNA, 5.8S rRNA, LSU-rRNA)"/>
    <property type="evidence" value="ECO:0007669"/>
    <property type="project" value="TreeGrafter"/>
</dbReference>
<proteinExistence type="predicted"/>
<evidence type="ECO:0000313" key="3">
    <source>
        <dbReference type="EMBL" id="JAA88003.1"/>
    </source>
</evidence>
<organism evidence="3">
    <name type="scientific">Pararge aegeria</name>
    <name type="common">speckled wood butterfly</name>
    <dbReference type="NCBI Taxonomy" id="116150"/>
    <lineage>
        <taxon>Eukaryota</taxon>
        <taxon>Metazoa</taxon>
        <taxon>Ecdysozoa</taxon>
        <taxon>Arthropoda</taxon>
        <taxon>Hexapoda</taxon>
        <taxon>Insecta</taxon>
        <taxon>Pterygota</taxon>
        <taxon>Neoptera</taxon>
        <taxon>Endopterygota</taxon>
        <taxon>Lepidoptera</taxon>
        <taxon>Glossata</taxon>
        <taxon>Ditrysia</taxon>
        <taxon>Papilionoidea</taxon>
        <taxon>Nymphalidae</taxon>
        <taxon>Satyrinae</taxon>
        <taxon>Satyrini</taxon>
        <taxon>Parargina</taxon>
        <taxon>Pararge</taxon>
    </lineage>
</organism>
<dbReference type="SUPFAM" id="SSF48371">
    <property type="entry name" value="ARM repeat"/>
    <property type="match status" value="1"/>
</dbReference>
<reference evidence="3" key="1">
    <citation type="journal article" date="2013" name="BMC Genomics">
        <title>Unscrambling butterfly oogenesis.</title>
        <authorList>
            <person name="Carter J.M."/>
            <person name="Baker S.C."/>
            <person name="Pink R."/>
            <person name="Carter D.R."/>
            <person name="Collins A."/>
            <person name="Tomlin J."/>
            <person name="Gibbs M."/>
            <person name="Breuker C.J."/>
        </authorList>
    </citation>
    <scope>NUCLEOTIDE SEQUENCE</scope>
    <source>
        <tissue evidence="3">Ovary</tissue>
    </source>
</reference>
<reference evidence="3" key="2">
    <citation type="submission" date="2013-05" db="EMBL/GenBank/DDBJ databases">
        <authorList>
            <person name="Carter J.-M."/>
            <person name="Baker S.C."/>
            <person name="Pink R."/>
            <person name="Carter D.R.F."/>
            <person name="Collins A."/>
            <person name="Tomlin J."/>
            <person name="Gibbs M."/>
            <person name="Breuker C.J."/>
        </authorList>
    </citation>
    <scope>NUCLEOTIDE SEQUENCE</scope>
    <source>
        <tissue evidence="3">Ovary</tissue>
    </source>
</reference>
<dbReference type="GO" id="GO:0003723">
    <property type="term" value="F:RNA binding"/>
    <property type="evidence" value="ECO:0007669"/>
    <property type="project" value="InterPro"/>
</dbReference>